<protein>
    <recommendedName>
        <fullName evidence="1">F-box domain-containing protein</fullName>
    </recommendedName>
</protein>
<evidence type="ECO:0000313" key="3">
    <source>
        <dbReference type="Proteomes" id="UP000604825"/>
    </source>
</evidence>
<dbReference type="PANTHER" id="PTHR31264">
    <property type="entry name" value="OS07G0554500 PROTEIN-RELATED"/>
    <property type="match status" value="1"/>
</dbReference>
<proteinExistence type="predicted"/>
<reference evidence="2" key="1">
    <citation type="submission" date="2020-10" db="EMBL/GenBank/DDBJ databases">
        <authorList>
            <person name="Han B."/>
            <person name="Lu T."/>
            <person name="Zhao Q."/>
            <person name="Huang X."/>
            <person name="Zhao Y."/>
        </authorList>
    </citation>
    <scope>NUCLEOTIDE SEQUENCE</scope>
</reference>
<dbReference type="SUPFAM" id="SSF81383">
    <property type="entry name" value="F-box domain"/>
    <property type="match status" value="1"/>
</dbReference>
<dbReference type="InterPro" id="IPR036047">
    <property type="entry name" value="F-box-like_dom_sf"/>
</dbReference>
<gene>
    <name evidence="2" type="ORF">NCGR_LOCUS52582</name>
</gene>
<dbReference type="AlphaFoldDB" id="A0A811RHE4"/>
<dbReference type="PANTHER" id="PTHR31264:SF7">
    <property type="entry name" value="F-BOX DOMAIN CONTAINING PROTEIN, EXPRESSED"/>
    <property type="match status" value="1"/>
</dbReference>
<dbReference type="Gene3D" id="1.20.1280.50">
    <property type="match status" value="1"/>
</dbReference>
<sequence>MSSPAAHRVACAPASQPVFPDEILEEIFLRLDAAEDLARASAACTTFRRVVSARRFLHRFRFQKMFERHYAHGCFFWMINIVSSFLDCDPFLDPDTDKDKENQDLSFEVICTVQCEHKLVTFHFSSVTGQWRGITFNRTVPLHSNLVRFQEMFKRHYAHGCYFWTISVGSSFMIMLNMHNMELSVVDLPPVIHDNPRALAIVEAGEGMIGLFTLRDGMLQLYCKSLRGNEWQHKRTIPLPKPNSYWSIVHAAAGYYLLKVSQLDDCQFAMQGSQYFTLNLKIFLVEELCVSNSRYTRGAFLYASFLSPFSLPSI</sequence>
<dbReference type="SMART" id="SM00256">
    <property type="entry name" value="FBOX"/>
    <property type="match status" value="1"/>
</dbReference>
<dbReference type="CDD" id="cd09917">
    <property type="entry name" value="F-box_SF"/>
    <property type="match status" value="1"/>
</dbReference>
<dbReference type="Proteomes" id="UP000604825">
    <property type="component" value="Unassembled WGS sequence"/>
</dbReference>
<dbReference type="Pfam" id="PF12937">
    <property type="entry name" value="F-box-like"/>
    <property type="match status" value="1"/>
</dbReference>
<dbReference type="PROSITE" id="PS50181">
    <property type="entry name" value="FBOX"/>
    <property type="match status" value="1"/>
</dbReference>
<feature type="domain" description="F-box" evidence="1">
    <location>
        <begin position="13"/>
        <end position="60"/>
    </location>
</feature>
<dbReference type="InterPro" id="IPR001810">
    <property type="entry name" value="F-box_dom"/>
</dbReference>
<comment type="caution">
    <text evidence="2">The sequence shown here is derived from an EMBL/GenBank/DDBJ whole genome shotgun (WGS) entry which is preliminary data.</text>
</comment>
<accession>A0A811RHE4</accession>
<dbReference type="OrthoDB" id="658642at2759"/>
<keyword evidence="3" id="KW-1185">Reference proteome</keyword>
<organism evidence="2 3">
    <name type="scientific">Miscanthus lutarioriparius</name>
    <dbReference type="NCBI Taxonomy" id="422564"/>
    <lineage>
        <taxon>Eukaryota</taxon>
        <taxon>Viridiplantae</taxon>
        <taxon>Streptophyta</taxon>
        <taxon>Embryophyta</taxon>
        <taxon>Tracheophyta</taxon>
        <taxon>Spermatophyta</taxon>
        <taxon>Magnoliopsida</taxon>
        <taxon>Liliopsida</taxon>
        <taxon>Poales</taxon>
        <taxon>Poaceae</taxon>
        <taxon>PACMAD clade</taxon>
        <taxon>Panicoideae</taxon>
        <taxon>Andropogonodae</taxon>
        <taxon>Andropogoneae</taxon>
        <taxon>Saccharinae</taxon>
        <taxon>Miscanthus</taxon>
    </lineage>
</organism>
<evidence type="ECO:0000313" key="2">
    <source>
        <dbReference type="EMBL" id="CAD6269278.1"/>
    </source>
</evidence>
<evidence type="ECO:0000259" key="1">
    <source>
        <dbReference type="PROSITE" id="PS50181"/>
    </source>
</evidence>
<dbReference type="EMBL" id="CAJGYO010000015">
    <property type="protein sequence ID" value="CAD6269278.1"/>
    <property type="molecule type" value="Genomic_DNA"/>
</dbReference>
<name>A0A811RHE4_9POAL</name>